<organism evidence="2 3">
    <name type="scientific">Patagioenas fasciata monilis</name>
    <dbReference type="NCBI Taxonomy" id="372326"/>
    <lineage>
        <taxon>Eukaryota</taxon>
        <taxon>Metazoa</taxon>
        <taxon>Chordata</taxon>
        <taxon>Craniata</taxon>
        <taxon>Vertebrata</taxon>
        <taxon>Euteleostomi</taxon>
        <taxon>Archelosauria</taxon>
        <taxon>Archosauria</taxon>
        <taxon>Dinosauria</taxon>
        <taxon>Saurischia</taxon>
        <taxon>Theropoda</taxon>
        <taxon>Coelurosauria</taxon>
        <taxon>Aves</taxon>
        <taxon>Neognathae</taxon>
        <taxon>Neoaves</taxon>
        <taxon>Columbimorphae</taxon>
        <taxon>Columbiformes</taxon>
        <taxon>Columbidae</taxon>
        <taxon>Patagioenas</taxon>
    </lineage>
</organism>
<sequence length="84" mass="9323">MSDELPQGTRAEGDGEKRWKWRCTVKLGAGGGPVLFGSVSSAGYRNKIRQEGKQENHLMQLRLNNKQRGQLGDLTNNQKVTAPE</sequence>
<dbReference type="Proteomes" id="UP000190648">
    <property type="component" value="Unassembled WGS sequence"/>
</dbReference>
<gene>
    <name evidence="2" type="ORF">AV530_018562</name>
</gene>
<evidence type="ECO:0000313" key="2">
    <source>
        <dbReference type="EMBL" id="OPJ75115.1"/>
    </source>
</evidence>
<evidence type="ECO:0000256" key="1">
    <source>
        <dbReference type="SAM" id="MobiDB-lite"/>
    </source>
</evidence>
<comment type="caution">
    <text evidence="2">The sequence shown here is derived from an EMBL/GenBank/DDBJ whole genome shotgun (WGS) entry which is preliminary data.</text>
</comment>
<proteinExistence type="predicted"/>
<name>A0A1V4JST5_PATFA</name>
<dbReference type="AlphaFoldDB" id="A0A1V4JST5"/>
<accession>A0A1V4JST5</accession>
<dbReference type="EMBL" id="LSYS01006629">
    <property type="protein sequence ID" value="OPJ75115.1"/>
    <property type="molecule type" value="Genomic_DNA"/>
</dbReference>
<evidence type="ECO:0000313" key="3">
    <source>
        <dbReference type="Proteomes" id="UP000190648"/>
    </source>
</evidence>
<reference evidence="2 3" key="1">
    <citation type="submission" date="2016-02" db="EMBL/GenBank/DDBJ databases">
        <title>Band-tailed pigeon sequencing and assembly.</title>
        <authorList>
            <person name="Soares A.E."/>
            <person name="Novak B.J."/>
            <person name="Rice E.S."/>
            <person name="O'Connell B."/>
            <person name="Chang D."/>
            <person name="Weber S."/>
            <person name="Shapiro B."/>
        </authorList>
    </citation>
    <scope>NUCLEOTIDE SEQUENCE [LARGE SCALE GENOMIC DNA]</scope>
    <source>
        <strain evidence="2">BTP2013</strain>
        <tissue evidence="2">Blood</tissue>
    </source>
</reference>
<protein>
    <submittedName>
        <fullName evidence="2">Uncharacterized protein</fullName>
    </submittedName>
</protein>
<feature type="region of interest" description="Disordered" evidence="1">
    <location>
        <begin position="63"/>
        <end position="84"/>
    </location>
</feature>
<keyword evidence="3" id="KW-1185">Reference proteome</keyword>